<evidence type="ECO:0000259" key="4">
    <source>
        <dbReference type="Pfam" id="PF01979"/>
    </source>
</evidence>
<keyword evidence="3" id="KW-0862">Zinc</keyword>
<evidence type="ECO:0000256" key="3">
    <source>
        <dbReference type="ARBA" id="ARBA00022833"/>
    </source>
</evidence>
<dbReference type="InterPro" id="IPR011059">
    <property type="entry name" value="Metal-dep_hydrolase_composite"/>
</dbReference>
<dbReference type="Proteomes" id="UP000503297">
    <property type="component" value="Chromosome"/>
</dbReference>
<dbReference type="KEGG" id="bwa:HLV38_03195"/>
<feature type="domain" description="Amidohydrolase-related" evidence="4">
    <location>
        <begin position="54"/>
        <end position="421"/>
    </location>
</feature>
<dbReference type="RefSeq" id="WP_172163320.1">
    <property type="nucleotide sequence ID" value="NZ_JABJQX010000001.1"/>
</dbReference>
<dbReference type="EMBL" id="CP053716">
    <property type="protein sequence ID" value="QKF07998.1"/>
    <property type="molecule type" value="Genomic_DNA"/>
</dbReference>
<dbReference type="InterPro" id="IPR054418">
    <property type="entry name" value="MQNX/HUTI_composite_N"/>
</dbReference>
<dbReference type="GO" id="GO:0046872">
    <property type="term" value="F:metal ion binding"/>
    <property type="evidence" value="ECO:0007669"/>
    <property type="project" value="UniProtKB-KW"/>
</dbReference>
<evidence type="ECO:0000259" key="5">
    <source>
        <dbReference type="Pfam" id="PF22039"/>
    </source>
</evidence>
<keyword evidence="1" id="KW-0479">Metal-binding</keyword>
<dbReference type="Pfam" id="PF01979">
    <property type="entry name" value="Amidohydro_1"/>
    <property type="match status" value="1"/>
</dbReference>
<proteinExistence type="predicted"/>
<evidence type="ECO:0000256" key="1">
    <source>
        <dbReference type="ARBA" id="ARBA00022723"/>
    </source>
</evidence>
<evidence type="ECO:0000256" key="2">
    <source>
        <dbReference type="ARBA" id="ARBA00022801"/>
    </source>
</evidence>
<dbReference type="InterPro" id="IPR006680">
    <property type="entry name" value="Amidohydro-rel"/>
</dbReference>
<dbReference type="InterPro" id="IPR032466">
    <property type="entry name" value="Metal_Hydrolase"/>
</dbReference>
<feature type="domain" description="Aminodeoxyfutalosine deaminase/Imidazolonepropionase-like composite" evidence="5">
    <location>
        <begin position="19"/>
        <end position="43"/>
    </location>
</feature>
<evidence type="ECO:0000313" key="6">
    <source>
        <dbReference type="EMBL" id="QKF07998.1"/>
    </source>
</evidence>
<evidence type="ECO:0000313" key="7">
    <source>
        <dbReference type="Proteomes" id="UP000503297"/>
    </source>
</evidence>
<sequence length="450" mass="48751">MLLCAQYIIPIESDPFPNGALLVRDGKICDMGPTDLLKARYPDEQCLDYPRAALMPGLIDLQNHLEYSVLRGMLDDVPYAAWMSAVQACAGKLSARDWHSSAVLGGLEALTNGITCIADVSSTGASCSAMQRLGLRGVVYREVGAMDRRLVDRAVRRAENDVVRWSESVDPSRIAIGLAPREAHRCHPAVYTKVAEAARREGVPVSITIGASSEEARFLRFGASKFSVANMADRYGYVEIPPWLPSGVSPVRYVLNWGAFEADNVLAAHVSQVEDDDINKLKSYDVAVAVCARCNAQLGMGVAPLRDFMRSGLRVGLGTGYSAAIDATDMLAEARIALLIQRALNPGRFVTAESMLRLATIEAARALRMDDRVGSLKPGKLADVIAVDLSGTRQVPDTNPASILGTCSGGDVLMTMVGGDIRYEKDKWNVEVEVARDVARVIEIRGKIRE</sequence>
<dbReference type="SUPFAM" id="SSF51338">
    <property type="entry name" value="Composite domain of metallo-dependent hydrolases"/>
    <property type="match status" value="1"/>
</dbReference>
<accession>A0A6M8J930</accession>
<dbReference type="AlphaFoldDB" id="A0A6M8J930"/>
<protein>
    <submittedName>
        <fullName evidence="6">Amidohydrolase family protein</fullName>
    </submittedName>
</protein>
<dbReference type="SUPFAM" id="SSF51556">
    <property type="entry name" value="Metallo-dependent hydrolases"/>
    <property type="match status" value="1"/>
</dbReference>
<dbReference type="Gene3D" id="3.20.20.140">
    <property type="entry name" value="Metal-dependent hydrolases"/>
    <property type="match status" value="1"/>
</dbReference>
<dbReference type="InterPro" id="IPR050287">
    <property type="entry name" value="MTA/SAH_deaminase"/>
</dbReference>
<dbReference type="PANTHER" id="PTHR43794">
    <property type="entry name" value="AMINOHYDROLASE SSNA-RELATED"/>
    <property type="match status" value="1"/>
</dbReference>
<name>A0A6M8J930_9ACTN</name>
<keyword evidence="7" id="KW-1185">Reference proteome</keyword>
<dbReference type="GO" id="GO:0016810">
    <property type="term" value="F:hydrolase activity, acting on carbon-nitrogen (but not peptide) bonds"/>
    <property type="evidence" value="ECO:0007669"/>
    <property type="project" value="InterPro"/>
</dbReference>
<gene>
    <name evidence="6" type="ORF">HLV38_03195</name>
</gene>
<reference evidence="7" key="1">
    <citation type="submission" date="2020-05" db="EMBL/GenBank/DDBJ databases">
        <title>Novel species in genus Nocardioides.</title>
        <authorList>
            <person name="Zhang G."/>
        </authorList>
    </citation>
    <scope>NUCLEOTIDE SEQUENCE [LARGE SCALE GENOMIC DNA]</scope>
    <source>
        <strain evidence="7">zg-1050</strain>
    </source>
</reference>
<dbReference type="Gene3D" id="2.30.40.10">
    <property type="entry name" value="Urease, subunit C, domain 1"/>
    <property type="match status" value="1"/>
</dbReference>
<organism evidence="6 7">
    <name type="scientific">Berryella wangjianweii</name>
    <dbReference type="NCBI Taxonomy" id="2734634"/>
    <lineage>
        <taxon>Bacteria</taxon>
        <taxon>Bacillati</taxon>
        <taxon>Actinomycetota</taxon>
        <taxon>Coriobacteriia</taxon>
        <taxon>Eggerthellales</taxon>
        <taxon>Eggerthellaceae</taxon>
        <taxon>Berryella</taxon>
    </lineage>
</organism>
<dbReference type="Pfam" id="PF22039">
    <property type="entry name" value="HUTI_composite_bact"/>
    <property type="match status" value="1"/>
</dbReference>
<keyword evidence="2 6" id="KW-0378">Hydrolase</keyword>
<dbReference type="PANTHER" id="PTHR43794:SF11">
    <property type="entry name" value="AMIDOHYDROLASE-RELATED DOMAIN-CONTAINING PROTEIN"/>
    <property type="match status" value="1"/>
</dbReference>